<proteinExistence type="predicted"/>
<dbReference type="PROSITE" id="PS51318">
    <property type="entry name" value="TAT"/>
    <property type="match status" value="1"/>
</dbReference>
<dbReference type="InterPro" id="IPR017853">
    <property type="entry name" value="GH"/>
</dbReference>
<feature type="signal peptide" evidence="2">
    <location>
        <begin position="1"/>
        <end position="32"/>
    </location>
</feature>
<dbReference type="Gene3D" id="3.20.20.80">
    <property type="entry name" value="Glycosidases"/>
    <property type="match status" value="1"/>
</dbReference>
<dbReference type="Pfam" id="PF00754">
    <property type="entry name" value="F5_F8_type_C"/>
    <property type="match status" value="1"/>
</dbReference>
<sequence length="1064" mass="111606">MTNRSRRATQAAATGVAAVLAAASLMGGAAQAAPPARPAPPTAPAVPDGALTLTPDPSYQGEEFEGWGTSLVWFANATGDYPDEIRNRLAELVFGPDGLNLNIARYNIGGGNAPDVKDYLRPGGAVEGWWNAPEGTTREDTDWWSPEDPADWNLEADATQRWWIDRIKQDITHWETFSNSPPWFQTVSGYTSGGFNSTADQLKPESISDFNAYLVRVTEELEKAHGIEVDTLDPFNEPNTNYWSTQLDASGEPTGGRQEGAHMGPQLQQRVLRDLAAKLQDADTAATISAMDETNPGTFATNWNSYPEDVRALVDQLNVHTYGTGQRTTVRDIAKAEDKPLWMSEVEGSWGNGQSFTSMEPGLGMAKRITDDLRELEPSAWVFWQPVEDYDNMAPGGESAAGANWGSIQMPFDCTDVDTLETCPIYTNTKFNTVRNYTHYIQPGDRLVQVNDEDTTAAITGAGAAVVHINEDAEDKPLVLDFSKFGSVAKGATVTPVVSDADGALVEGEPVAIEGASAVVTAPAESVTTFVVDGVSGIAEDAAAIQNGHVYRLQGVQSGKSIETTGGTAVISATDPADAQQLFRFTSLGEDNTNRERYSITTLDGSAQLADEGGAAVVAPASGNPRAEWIASTTGDGTYTLVNAETDLLLEVGGGSTAEGAAVTLYLANSGANQRWALIDETVIDVEPATAFTVPGTAPVLPETVTPVYRDGARGAIPVEWKIPNGNRWKKAGTVKVKGIATDVTGAQFPAELTVTVDTLVSTQPARAKAVVGAVPVLPATVTAVGSLGGTVERDVTWDTAVSYPAPGVYELAGRADDGADGTLPATVRIQVTEGTLDNVADDGGTTAAATFTEPGYGTAGLFNGDLRDKAWSNWKSSAKNTSETLTVTLPSAQPVGGVVVNFFRDGTTDSYAQSVQLQVQGADGAWSDVGSPVDVPGGSPAPAVTLPISGVTAQSVRVVMTARPNTHMVVSEIQVLGLVPAASSDATLSSISLGDTPVAGFSPEITAYAVPSKGKVPTVSAVTADPYATVTVTQPSGKDRTTVLTVTSEDGSASGTYRVDLTK</sequence>
<comment type="caution">
    <text evidence="4">The sequence shown here is derived from an EMBL/GenBank/DDBJ whole genome shotgun (WGS) entry which is preliminary data.</text>
</comment>
<dbReference type="PROSITE" id="PS50022">
    <property type="entry name" value="FA58C_3"/>
    <property type="match status" value="1"/>
</dbReference>
<dbReference type="SUPFAM" id="SSF50370">
    <property type="entry name" value="Ricin B-like lectins"/>
    <property type="match status" value="1"/>
</dbReference>
<reference evidence="4 5" key="1">
    <citation type="journal article" date="2014" name="Int. J. Syst. Evol. Microbiol.">
        <title>Arthrobacter pityocampae sp. nov., isolated from Thaumetopoea pityocampa (Lep., Thaumetopoeidae).</title>
        <authorList>
            <person name="Ince I.A."/>
            <person name="Demirbag Z."/>
            <person name="Kati H."/>
        </authorList>
    </citation>
    <scope>NUCLEOTIDE SEQUENCE [LARGE SCALE GENOMIC DNA]</scope>
    <source>
        <strain evidence="4 5">Tp2</strain>
    </source>
</reference>
<dbReference type="RefSeq" id="WP_104121814.1">
    <property type="nucleotide sequence ID" value="NZ_PRKW01000005.1"/>
</dbReference>
<dbReference type="Pfam" id="PF07532">
    <property type="entry name" value="Big_4"/>
    <property type="match status" value="2"/>
</dbReference>
<evidence type="ECO:0000256" key="1">
    <source>
        <dbReference type="SAM" id="MobiDB-lite"/>
    </source>
</evidence>
<dbReference type="AlphaFoldDB" id="A0A2S5IV28"/>
<dbReference type="CDD" id="cd00161">
    <property type="entry name" value="beta-trefoil_Ricin-like"/>
    <property type="match status" value="1"/>
</dbReference>
<dbReference type="Proteomes" id="UP000239297">
    <property type="component" value="Unassembled WGS sequence"/>
</dbReference>
<dbReference type="Gene3D" id="2.80.10.50">
    <property type="match status" value="1"/>
</dbReference>
<keyword evidence="5" id="KW-1185">Reference proteome</keyword>
<dbReference type="Pfam" id="PF14587">
    <property type="entry name" value="Glyco_hydr_30_2"/>
    <property type="match status" value="1"/>
</dbReference>
<dbReference type="InterPro" id="IPR006311">
    <property type="entry name" value="TAT_signal"/>
</dbReference>
<feature type="compositionally biased region" description="Pro residues" evidence="1">
    <location>
        <begin position="35"/>
        <end position="44"/>
    </location>
</feature>
<dbReference type="InterPro" id="IPR008979">
    <property type="entry name" value="Galactose-bd-like_sf"/>
</dbReference>
<evidence type="ECO:0000313" key="5">
    <source>
        <dbReference type="Proteomes" id="UP000239297"/>
    </source>
</evidence>
<keyword evidence="2" id="KW-0732">Signal</keyword>
<dbReference type="Gene3D" id="2.60.120.260">
    <property type="entry name" value="Galactose-binding domain-like"/>
    <property type="match status" value="1"/>
</dbReference>
<dbReference type="PANTHER" id="PTHR42767">
    <property type="entry name" value="ENDO-BETA-1,6-GALACTANASE"/>
    <property type="match status" value="1"/>
</dbReference>
<organism evidence="4 5">
    <name type="scientific">Arthrobacter pityocampae</name>
    <dbReference type="NCBI Taxonomy" id="547334"/>
    <lineage>
        <taxon>Bacteria</taxon>
        <taxon>Bacillati</taxon>
        <taxon>Actinomycetota</taxon>
        <taxon>Actinomycetes</taxon>
        <taxon>Micrococcales</taxon>
        <taxon>Micrococcaceae</taxon>
        <taxon>Arthrobacter</taxon>
    </lineage>
</organism>
<dbReference type="InterPro" id="IPR011081">
    <property type="entry name" value="Big_4"/>
</dbReference>
<dbReference type="SUPFAM" id="SSF51445">
    <property type="entry name" value="(Trans)glycosidases"/>
    <property type="match status" value="1"/>
</dbReference>
<dbReference type="EMBL" id="PRKW01000005">
    <property type="protein sequence ID" value="PPB48409.1"/>
    <property type="molecule type" value="Genomic_DNA"/>
</dbReference>
<dbReference type="InterPro" id="IPR000421">
    <property type="entry name" value="FA58C"/>
</dbReference>
<dbReference type="OrthoDB" id="9806701at2"/>
<gene>
    <name evidence="4" type="ORF">C4K88_11680</name>
</gene>
<dbReference type="SUPFAM" id="SSF49785">
    <property type="entry name" value="Galactose-binding domain-like"/>
    <property type="match status" value="1"/>
</dbReference>
<accession>A0A2S5IV28</accession>
<dbReference type="InterPro" id="IPR000772">
    <property type="entry name" value="Ricin_B_lectin"/>
</dbReference>
<feature type="chain" id="PRO_5015628025" description="F5/8 type C domain-containing protein" evidence="2">
    <location>
        <begin position="33"/>
        <end position="1064"/>
    </location>
</feature>
<dbReference type="GO" id="GO:0004553">
    <property type="term" value="F:hydrolase activity, hydrolyzing O-glycosyl compounds"/>
    <property type="evidence" value="ECO:0007669"/>
    <property type="project" value="InterPro"/>
</dbReference>
<dbReference type="PROSITE" id="PS50231">
    <property type="entry name" value="RICIN_B_LECTIN"/>
    <property type="match status" value="1"/>
</dbReference>
<protein>
    <recommendedName>
        <fullName evidence="3">F5/8 type C domain-containing protein</fullName>
    </recommendedName>
</protein>
<evidence type="ECO:0000256" key="2">
    <source>
        <dbReference type="SAM" id="SignalP"/>
    </source>
</evidence>
<feature type="domain" description="F5/8 type C" evidence="3">
    <location>
        <begin position="829"/>
        <end position="979"/>
    </location>
</feature>
<dbReference type="Pfam" id="PF14200">
    <property type="entry name" value="RicinB_lectin_2"/>
    <property type="match status" value="1"/>
</dbReference>
<evidence type="ECO:0000313" key="4">
    <source>
        <dbReference type="EMBL" id="PPB48409.1"/>
    </source>
</evidence>
<dbReference type="PANTHER" id="PTHR42767:SF1">
    <property type="entry name" value="ENDO-BETA-1,6-GALACTANASE-LIKE DOMAIN-CONTAINING PROTEIN"/>
    <property type="match status" value="1"/>
</dbReference>
<evidence type="ECO:0000259" key="3">
    <source>
        <dbReference type="PROSITE" id="PS50022"/>
    </source>
</evidence>
<name>A0A2S5IV28_9MICC</name>
<dbReference type="InterPro" id="IPR039743">
    <property type="entry name" value="6GAL/EXGAL"/>
</dbReference>
<dbReference type="InterPro" id="IPR035992">
    <property type="entry name" value="Ricin_B-like_lectins"/>
</dbReference>
<dbReference type="InterPro" id="IPR039514">
    <property type="entry name" value="6GAL-like"/>
</dbReference>
<feature type="region of interest" description="Disordered" evidence="1">
    <location>
        <begin position="31"/>
        <end position="58"/>
    </location>
</feature>